<feature type="transmembrane region" description="Helical" evidence="5">
    <location>
        <begin position="73"/>
        <end position="90"/>
    </location>
</feature>
<evidence type="ECO:0000256" key="1">
    <source>
        <dbReference type="ARBA" id="ARBA00004141"/>
    </source>
</evidence>
<gene>
    <name evidence="6" type="ORF">UW23_C0007G0022</name>
</gene>
<comment type="subcellular location">
    <subcellularLocation>
        <location evidence="1">Membrane</location>
        <topology evidence="1">Multi-pass membrane protein</topology>
    </subcellularLocation>
</comment>
<name>A0A0G1GNL6_9BACT</name>
<dbReference type="AlphaFoldDB" id="A0A0G1GNL6"/>
<keyword evidence="2 5" id="KW-0812">Transmembrane</keyword>
<dbReference type="EMBL" id="LCHN01000007">
    <property type="protein sequence ID" value="KKT36095.1"/>
    <property type="molecule type" value="Genomic_DNA"/>
</dbReference>
<dbReference type="InterPro" id="IPR019109">
    <property type="entry name" value="MamF_MmsF"/>
</dbReference>
<evidence type="ECO:0000256" key="5">
    <source>
        <dbReference type="SAM" id="Phobius"/>
    </source>
</evidence>
<evidence type="ECO:0000256" key="3">
    <source>
        <dbReference type="ARBA" id="ARBA00022989"/>
    </source>
</evidence>
<evidence type="ECO:0000313" key="7">
    <source>
        <dbReference type="Proteomes" id="UP000034069"/>
    </source>
</evidence>
<keyword evidence="4 5" id="KW-0472">Membrane</keyword>
<evidence type="ECO:0000313" key="6">
    <source>
        <dbReference type="EMBL" id="KKT36095.1"/>
    </source>
</evidence>
<dbReference type="PANTHER" id="PTHR36460">
    <property type="entry name" value="UPF0132 DOMAIN PROTEIN (AFU_ORTHOLOGUE AFUA_3G10255)"/>
    <property type="match status" value="1"/>
</dbReference>
<evidence type="ECO:0000256" key="2">
    <source>
        <dbReference type="ARBA" id="ARBA00022692"/>
    </source>
</evidence>
<dbReference type="PANTHER" id="PTHR36460:SF1">
    <property type="entry name" value="UPF0132 DOMAIN PROTEIN (AFU_ORTHOLOGUE AFUA_3G10255)"/>
    <property type="match status" value="1"/>
</dbReference>
<keyword evidence="3 5" id="KW-1133">Transmembrane helix</keyword>
<evidence type="ECO:0008006" key="8">
    <source>
        <dbReference type="Google" id="ProtNLM"/>
    </source>
</evidence>
<reference evidence="6 7" key="1">
    <citation type="journal article" date="2015" name="Nature">
        <title>rRNA introns, odd ribosomes, and small enigmatic genomes across a large radiation of phyla.</title>
        <authorList>
            <person name="Brown C.T."/>
            <person name="Hug L.A."/>
            <person name="Thomas B.C."/>
            <person name="Sharon I."/>
            <person name="Castelle C.J."/>
            <person name="Singh A."/>
            <person name="Wilkins M.J."/>
            <person name="Williams K.H."/>
            <person name="Banfield J.F."/>
        </authorList>
    </citation>
    <scope>NUCLEOTIDE SEQUENCE [LARGE SCALE GENOMIC DNA]</scope>
</reference>
<sequence length="108" mass="12067">MKKSKVTGGSGLPKNVAALLSYVLGFVSGFVFLLIEKDKFVRFHAFQSIFTSLAAFLIQTGLSMFRLYSLSELVSYVTFGVFIVLMIKAYRGEKYMLPVIGEMAEKYA</sequence>
<organism evidence="6 7">
    <name type="scientific">Candidatus Collierbacteria bacterium GW2011_GWA1_44_12</name>
    <dbReference type="NCBI Taxonomy" id="1618376"/>
    <lineage>
        <taxon>Bacteria</taxon>
        <taxon>Candidatus Collieribacteriota</taxon>
    </lineage>
</organism>
<accession>A0A0G1GNL6</accession>
<comment type="caution">
    <text evidence="6">The sequence shown here is derived from an EMBL/GenBank/DDBJ whole genome shotgun (WGS) entry which is preliminary data.</text>
</comment>
<dbReference type="Pfam" id="PF09685">
    <property type="entry name" value="MamF_MmsF"/>
    <property type="match status" value="1"/>
</dbReference>
<protein>
    <recommendedName>
        <fullName evidence="8">DUF4870 domain-containing protein</fullName>
    </recommendedName>
</protein>
<dbReference type="GO" id="GO:0016020">
    <property type="term" value="C:membrane"/>
    <property type="evidence" value="ECO:0007669"/>
    <property type="project" value="UniProtKB-SubCell"/>
</dbReference>
<proteinExistence type="predicted"/>
<evidence type="ECO:0000256" key="4">
    <source>
        <dbReference type="ARBA" id="ARBA00023136"/>
    </source>
</evidence>
<feature type="transmembrane region" description="Helical" evidence="5">
    <location>
        <begin position="47"/>
        <end position="67"/>
    </location>
</feature>
<feature type="transmembrane region" description="Helical" evidence="5">
    <location>
        <begin position="16"/>
        <end position="35"/>
    </location>
</feature>
<dbReference type="Proteomes" id="UP000034069">
    <property type="component" value="Unassembled WGS sequence"/>
</dbReference>